<evidence type="ECO:0000313" key="3">
    <source>
        <dbReference type="Proteomes" id="UP000267469"/>
    </source>
</evidence>
<protein>
    <submittedName>
        <fullName evidence="2">Uncharacterized protein</fullName>
    </submittedName>
</protein>
<dbReference type="AlphaFoldDB" id="A0A3N0EKP6"/>
<keyword evidence="3" id="KW-1185">Reference proteome</keyword>
<feature type="compositionally biased region" description="Basic and acidic residues" evidence="1">
    <location>
        <begin position="336"/>
        <end position="346"/>
    </location>
</feature>
<gene>
    <name evidence="2" type="ORF">ED312_08425</name>
</gene>
<evidence type="ECO:0000313" key="2">
    <source>
        <dbReference type="EMBL" id="RNL88466.1"/>
    </source>
</evidence>
<organism evidence="2 3">
    <name type="scientific">Sinomicrobium pectinilyticum</name>
    <dbReference type="NCBI Taxonomy" id="1084421"/>
    <lineage>
        <taxon>Bacteria</taxon>
        <taxon>Pseudomonadati</taxon>
        <taxon>Bacteroidota</taxon>
        <taxon>Flavobacteriia</taxon>
        <taxon>Flavobacteriales</taxon>
        <taxon>Flavobacteriaceae</taxon>
        <taxon>Sinomicrobium</taxon>
    </lineage>
</organism>
<reference evidence="2 3" key="1">
    <citation type="submission" date="2018-10" db="EMBL/GenBank/DDBJ databases">
        <title>Sinomicrobium pectinilyticum sp. nov., a pectinase-producing bacterium isolated from alkaline and saline soil, and emended description of the genus Sinomicrobium.</title>
        <authorList>
            <person name="Cheng B."/>
            <person name="Li C."/>
            <person name="Lai Q."/>
            <person name="Du M."/>
            <person name="Shao Z."/>
            <person name="Xu P."/>
            <person name="Yang C."/>
        </authorList>
    </citation>
    <scope>NUCLEOTIDE SEQUENCE [LARGE SCALE GENOMIC DNA]</scope>
    <source>
        <strain evidence="2 3">5DNS001</strain>
    </source>
</reference>
<comment type="caution">
    <text evidence="2">The sequence shown here is derived from an EMBL/GenBank/DDBJ whole genome shotgun (WGS) entry which is preliminary data.</text>
</comment>
<feature type="region of interest" description="Disordered" evidence="1">
    <location>
        <begin position="327"/>
        <end position="346"/>
    </location>
</feature>
<accession>A0A3N0EKP6</accession>
<evidence type="ECO:0000256" key="1">
    <source>
        <dbReference type="SAM" id="MobiDB-lite"/>
    </source>
</evidence>
<name>A0A3N0EKP6_SINP1</name>
<dbReference type="EMBL" id="RJTM01000059">
    <property type="protein sequence ID" value="RNL88466.1"/>
    <property type="molecule type" value="Genomic_DNA"/>
</dbReference>
<dbReference type="Proteomes" id="UP000267469">
    <property type="component" value="Unassembled WGS sequence"/>
</dbReference>
<proteinExistence type="predicted"/>
<sequence>MENRVENELDEWLTRERRFQKLFSFSLDNNRAFLREKLRYYRTLQAKYRARAGPKEQLTLRMMRQEQRAIEKQLYPNLWVRLGYKVLLDIIGTSSGKEQKRYTANIRDLQESFRKLGFPDIPLDKQQLADRQKMTVPVSYEVGENKRMAFELQLKQGDKGQFYLEGYTAALHETGAGSGVKKQYFQVDRENNINTRQAYNLLSGRPVVQGNGENRHWMQLDFNDRDPHGNYRVKRFYPGYGFDLEKKLRELPLKELRTPEERRKLIKALHNGEQKEVTLIQGYKQQRIILEANPRFKSLNLYNGKGEKISLAQALNGKISKRTRLKKGKRLGKGRPGKDRFLVKRR</sequence>